<feature type="compositionally biased region" description="Polar residues" evidence="1">
    <location>
        <begin position="163"/>
        <end position="181"/>
    </location>
</feature>
<dbReference type="EMBL" id="CP094298">
    <property type="protein sequence ID" value="UNZ05888.1"/>
    <property type="molecule type" value="Genomic_DNA"/>
</dbReference>
<evidence type="ECO:0000313" key="2">
    <source>
        <dbReference type="EMBL" id="UNZ05888.1"/>
    </source>
</evidence>
<name>A0ABY3Z7Z9_STRRM</name>
<gene>
    <name evidence="2" type="ORF">SRIMR7_27425</name>
</gene>
<feature type="compositionally biased region" description="Low complexity" evidence="1">
    <location>
        <begin position="191"/>
        <end position="201"/>
    </location>
</feature>
<dbReference type="GeneID" id="66854983"/>
<keyword evidence="3" id="KW-1185">Reference proteome</keyword>
<feature type="compositionally biased region" description="Basic and acidic residues" evidence="1">
    <location>
        <begin position="217"/>
        <end position="232"/>
    </location>
</feature>
<evidence type="ECO:0000313" key="3">
    <source>
        <dbReference type="Proteomes" id="UP000829494"/>
    </source>
</evidence>
<feature type="region of interest" description="Disordered" evidence="1">
    <location>
        <begin position="156"/>
        <end position="282"/>
    </location>
</feature>
<evidence type="ECO:0000256" key="1">
    <source>
        <dbReference type="SAM" id="MobiDB-lite"/>
    </source>
</evidence>
<organism evidence="2 3">
    <name type="scientific">Streptomyces rimosus subsp. rimosus</name>
    <dbReference type="NCBI Taxonomy" id="132474"/>
    <lineage>
        <taxon>Bacteria</taxon>
        <taxon>Bacillati</taxon>
        <taxon>Actinomycetota</taxon>
        <taxon>Actinomycetes</taxon>
        <taxon>Kitasatosporales</taxon>
        <taxon>Streptomycetaceae</taxon>
        <taxon>Streptomyces</taxon>
    </lineage>
</organism>
<sequence>MGRLRDVPYVRPRLARTGRSRAGSARRGRLLAVVGAAGAAVVAVSACEPAGGLNTSSIAYTTDQAGTAALKRIGVNVSWLSCTATVPRDQQSTANATATASHHTVVTVDCQGQTAHHSKITITGRVTSEVDGRCVRGRLTARVAGQVVFQVGVLGNCNADEPTGTSRPTVTRTVQPPSSGHTSHEPPYTPPVTVTVTAQPSNPEPDPDPSPSDTCSDDSHDHDGQGNHDGNGHDNGNGNSHDNGNGNHDDQGNHDGNGNHDGQNGNGHDGKDGQKQTWAADH</sequence>
<protein>
    <recommendedName>
        <fullName evidence="4">Lipoprotein</fullName>
    </recommendedName>
</protein>
<accession>A0ABY3Z7Z9</accession>
<evidence type="ECO:0008006" key="4">
    <source>
        <dbReference type="Google" id="ProtNLM"/>
    </source>
</evidence>
<dbReference type="RefSeq" id="WP_063604361.1">
    <property type="nucleotide sequence ID" value="NZ_CP043497.1"/>
</dbReference>
<feature type="compositionally biased region" description="Low complexity" evidence="1">
    <location>
        <begin position="254"/>
        <end position="263"/>
    </location>
</feature>
<proteinExistence type="predicted"/>
<dbReference type="Proteomes" id="UP000829494">
    <property type="component" value="Chromosome"/>
</dbReference>
<feature type="compositionally biased region" description="Basic and acidic residues" evidence="1">
    <location>
        <begin position="268"/>
        <end position="282"/>
    </location>
</feature>
<feature type="compositionally biased region" description="Low complexity" evidence="1">
    <location>
        <begin position="236"/>
        <end position="246"/>
    </location>
</feature>
<reference evidence="2 3" key="1">
    <citation type="submission" date="2022-03" db="EMBL/GenBank/DDBJ databases">
        <title>Complete genome of Streptomyces rimosus ssp. rimosus R7 (=ATCC 10970).</title>
        <authorList>
            <person name="Beganovic S."/>
            <person name="Ruckert C."/>
            <person name="Busche T."/>
            <person name="Kalinowski J."/>
            <person name="Wittmann C."/>
        </authorList>
    </citation>
    <scope>NUCLEOTIDE SEQUENCE [LARGE SCALE GENOMIC DNA]</scope>
    <source>
        <strain evidence="2 3">R7</strain>
    </source>
</reference>